<keyword evidence="1" id="KW-1133">Transmembrane helix</keyword>
<comment type="caution">
    <text evidence="4">The sequence shown here is derived from an EMBL/GenBank/DDBJ whole genome shotgun (WGS) entry which is preliminary data.</text>
</comment>
<accession>A0A1G2HMU6</accession>
<organism evidence="4 5">
    <name type="scientific">Candidatus Staskawiczbacteria bacterium RIFCSPHIGHO2_01_FULL_39_25</name>
    <dbReference type="NCBI Taxonomy" id="1802202"/>
    <lineage>
        <taxon>Bacteria</taxon>
        <taxon>Candidatus Staskawicziibacteriota</taxon>
    </lineage>
</organism>
<dbReference type="Pfam" id="PF08245">
    <property type="entry name" value="Mur_ligase_M"/>
    <property type="match status" value="1"/>
</dbReference>
<dbReference type="InterPro" id="IPR013221">
    <property type="entry name" value="Mur_ligase_cen"/>
</dbReference>
<dbReference type="InterPro" id="IPR004101">
    <property type="entry name" value="Mur_ligase_C"/>
</dbReference>
<dbReference type="AlphaFoldDB" id="A0A1G2HMU6"/>
<dbReference type="SUPFAM" id="SSF53244">
    <property type="entry name" value="MurD-like peptide ligases, peptide-binding domain"/>
    <property type="match status" value="1"/>
</dbReference>
<reference evidence="4 5" key="1">
    <citation type="journal article" date="2016" name="Nat. Commun.">
        <title>Thousands of microbial genomes shed light on interconnected biogeochemical processes in an aquifer system.</title>
        <authorList>
            <person name="Anantharaman K."/>
            <person name="Brown C.T."/>
            <person name="Hug L.A."/>
            <person name="Sharon I."/>
            <person name="Castelle C.J."/>
            <person name="Probst A.J."/>
            <person name="Thomas B.C."/>
            <person name="Singh A."/>
            <person name="Wilkins M.J."/>
            <person name="Karaoz U."/>
            <person name="Brodie E.L."/>
            <person name="Williams K.H."/>
            <person name="Hubbard S.S."/>
            <person name="Banfield J.F."/>
        </authorList>
    </citation>
    <scope>NUCLEOTIDE SEQUENCE [LARGE SCALE GENOMIC DNA]</scope>
</reference>
<dbReference type="InterPro" id="IPR036615">
    <property type="entry name" value="Mur_ligase_C_dom_sf"/>
</dbReference>
<dbReference type="PANTHER" id="PTHR23135">
    <property type="entry name" value="MUR LIGASE FAMILY MEMBER"/>
    <property type="match status" value="1"/>
</dbReference>
<dbReference type="Proteomes" id="UP000176855">
    <property type="component" value="Unassembled WGS sequence"/>
</dbReference>
<evidence type="ECO:0000259" key="2">
    <source>
        <dbReference type="Pfam" id="PF02875"/>
    </source>
</evidence>
<name>A0A1G2HMU6_9BACT</name>
<evidence type="ECO:0008006" key="6">
    <source>
        <dbReference type="Google" id="ProtNLM"/>
    </source>
</evidence>
<gene>
    <name evidence="4" type="ORF">A2730_00480</name>
</gene>
<feature type="domain" description="Mur ligase C-terminal" evidence="2">
    <location>
        <begin position="246"/>
        <end position="378"/>
    </location>
</feature>
<dbReference type="InterPro" id="IPR036565">
    <property type="entry name" value="Mur-like_cat_sf"/>
</dbReference>
<dbReference type="STRING" id="1802202.A2730_00480"/>
<dbReference type="PANTHER" id="PTHR23135:SF4">
    <property type="entry name" value="UDP-N-ACETYLMURAMOYL-L-ALANYL-D-GLUTAMATE--2,6-DIAMINOPIMELATE LIGASE MURE HOMOLOG, CHLOROPLASTIC"/>
    <property type="match status" value="1"/>
</dbReference>
<keyword evidence="1" id="KW-0472">Membrane</keyword>
<feature type="transmembrane region" description="Helical" evidence="1">
    <location>
        <begin position="12"/>
        <end position="33"/>
    </location>
</feature>
<dbReference type="SUPFAM" id="SSF53623">
    <property type="entry name" value="MurD-like peptide ligases, catalytic domain"/>
    <property type="match status" value="1"/>
</dbReference>
<evidence type="ECO:0000313" key="4">
    <source>
        <dbReference type="EMBL" id="OGZ63755.1"/>
    </source>
</evidence>
<dbReference type="Gene3D" id="3.90.190.20">
    <property type="entry name" value="Mur ligase, C-terminal domain"/>
    <property type="match status" value="1"/>
</dbReference>
<dbReference type="EMBL" id="MHOO01000011">
    <property type="protein sequence ID" value="OGZ63755.1"/>
    <property type="molecule type" value="Genomic_DNA"/>
</dbReference>
<evidence type="ECO:0000256" key="1">
    <source>
        <dbReference type="SAM" id="Phobius"/>
    </source>
</evidence>
<dbReference type="Gene3D" id="3.40.1190.10">
    <property type="entry name" value="Mur-like, catalytic domain"/>
    <property type="match status" value="1"/>
</dbReference>
<protein>
    <recommendedName>
        <fullName evidence="6">UDP-N-acetylmuramoyl-L-alanyl-D-glutamate--2, 6-diaminopimelate ligase</fullName>
    </recommendedName>
</protein>
<feature type="domain" description="Mur ligase central" evidence="3">
    <location>
        <begin position="43"/>
        <end position="224"/>
    </location>
</feature>
<dbReference type="Pfam" id="PF02875">
    <property type="entry name" value="Mur_ligase_C"/>
    <property type="match status" value="1"/>
</dbReference>
<sequence>MGIKKIIKNLLPGFLLGFYYYTIALLGAVIFLFPSRKLIVIGVTGTSGKSTTVDFTARILEEAGRKTASMSSVRFKIAEKEWKNELKMTMPGRFTIQKFLRQAANQGCKYAVLEVTSEGIKQFRHKFINFDVAVFTNLSPEHIESHGGFENYRSEKLKLFQAAKNIHVINIDDENARYFLDIPAKKVITFGIEKGDFNLKNTNFHLNLLGDFNNYNALAAIAVADAYGISLDTCKKALEKVEGIPGRMEIVAKNPLVVVDYAHTPVQLEGVYKTLSSWTGNSKSKARNPKLICVLGSCGGGRDKWKRPVLGKIAEQYCNQIIITNEDPYDEDPLEIMEQVASGVTNHEHHIVIDRKEAIKKALELAKPEDTVIITGKGSEPLMCLENGKKIPWSDKKTVGELIGSQKVDF</sequence>
<dbReference type="GO" id="GO:0005524">
    <property type="term" value="F:ATP binding"/>
    <property type="evidence" value="ECO:0007669"/>
    <property type="project" value="InterPro"/>
</dbReference>
<keyword evidence="1" id="KW-0812">Transmembrane</keyword>
<dbReference type="GO" id="GO:0016881">
    <property type="term" value="F:acid-amino acid ligase activity"/>
    <property type="evidence" value="ECO:0007669"/>
    <property type="project" value="InterPro"/>
</dbReference>
<evidence type="ECO:0000259" key="3">
    <source>
        <dbReference type="Pfam" id="PF08245"/>
    </source>
</evidence>
<proteinExistence type="predicted"/>
<evidence type="ECO:0000313" key="5">
    <source>
        <dbReference type="Proteomes" id="UP000176855"/>
    </source>
</evidence>